<name>A0A5B8LVP4_9HYPH</name>
<dbReference type="InterPro" id="IPR014718">
    <property type="entry name" value="GH-type_carb-bd"/>
</dbReference>
<reference evidence="1 2" key="1">
    <citation type="submission" date="2019-07" db="EMBL/GenBank/DDBJ databases">
        <title>Full genome sequence of Devosia sp. Gsoil 520.</title>
        <authorList>
            <person name="Im W.-T."/>
        </authorList>
    </citation>
    <scope>NUCLEOTIDE SEQUENCE [LARGE SCALE GENOMIC DNA]</scope>
    <source>
        <strain evidence="1 2">Gsoil 520</strain>
    </source>
</reference>
<dbReference type="EMBL" id="CP042304">
    <property type="protein sequence ID" value="QDZ11939.1"/>
    <property type="molecule type" value="Genomic_DNA"/>
</dbReference>
<organism evidence="1 2">
    <name type="scientific">Devosia ginsengisoli</name>
    <dbReference type="NCBI Taxonomy" id="400770"/>
    <lineage>
        <taxon>Bacteria</taxon>
        <taxon>Pseudomonadati</taxon>
        <taxon>Pseudomonadota</taxon>
        <taxon>Alphaproteobacteria</taxon>
        <taxon>Hyphomicrobiales</taxon>
        <taxon>Devosiaceae</taxon>
        <taxon>Devosia</taxon>
    </lineage>
</organism>
<proteinExistence type="predicted"/>
<protein>
    <recommendedName>
        <fullName evidence="3">Aldose 1-epimerase</fullName>
    </recommendedName>
</protein>
<dbReference type="InterPro" id="IPR011013">
    <property type="entry name" value="Gal_mutarotase_sf_dom"/>
</dbReference>
<dbReference type="OrthoDB" id="9796517at2"/>
<dbReference type="GO" id="GO:0016853">
    <property type="term" value="F:isomerase activity"/>
    <property type="evidence" value="ECO:0007669"/>
    <property type="project" value="InterPro"/>
</dbReference>
<sequence>MSRPLVVPVSATGRLRLAHGDFEAELAPALGGRLTLLRHAGRDIVVPLPTDHADPLFWGKGGGYPLLPYHNRIESAQLHFVGAVFDLVPHPDTMPHSLHGPAQRRPWRLVEQDAASAILALDYAADADWPWASEARQSFALGDNGLTIGLTLRNTDTTSMPAGLGWHPYLPAGRVSHDAAIHWPLRPDYLPTGERLSGPGPQAEATRYLEAWTRADVATDGLDIILTASPEFRHLVVHSAGQYVCLEPATHVANGFNLAAAGHDFTGTHILAPGAVLAGTVRLSVGEISQRP</sequence>
<dbReference type="Gene3D" id="2.70.98.10">
    <property type="match status" value="1"/>
</dbReference>
<dbReference type="GO" id="GO:0030246">
    <property type="term" value="F:carbohydrate binding"/>
    <property type="evidence" value="ECO:0007669"/>
    <property type="project" value="InterPro"/>
</dbReference>
<dbReference type="GO" id="GO:0005975">
    <property type="term" value="P:carbohydrate metabolic process"/>
    <property type="evidence" value="ECO:0007669"/>
    <property type="project" value="InterPro"/>
</dbReference>
<dbReference type="SUPFAM" id="SSF74650">
    <property type="entry name" value="Galactose mutarotase-like"/>
    <property type="match status" value="1"/>
</dbReference>
<dbReference type="Pfam" id="PF01263">
    <property type="entry name" value="Aldose_epim"/>
    <property type="match status" value="1"/>
</dbReference>
<accession>A0A5B8LVP4</accession>
<gene>
    <name evidence="1" type="ORF">FPZ08_15000</name>
</gene>
<dbReference type="KEGG" id="dea:FPZ08_15000"/>
<keyword evidence="2" id="KW-1185">Reference proteome</keyword>
<evidence type="ECO:0000313" key="2">
    <source>
        <dbReference type="Proteomes" id="UP000315364"/>
    </source>
</evidence>
<evidence type="ECO:0000313" key="1">
    <source>
        <dbReference type="EMBL" id="QDZ11939.1"/>
    </source>
</evidence>
<dbReference type="InterPro" id="IPR008183">
    <property type="entry name" value="Aldose_1/G6P_1-epimerase"/>
</dbReference>
<dbReference type="AlphaFoldDB" id="A0A5B8LVP4"/>
<evidence type="ECO:0008006" key="3">
    <source>
        <dbReference type="Google" id="ProtNLM"/>
    </source>
</evidence>
<dbReference type="Proteomes" id="UP000315364">
    <property type="component" value="Chromosome"/>
</dbReference>